<evidence type="ECO:0000313" key="6">
    <source>
        <dbReference type="EMBL" id="EGB07154.1"/>
    </source>
</evidence>
<dbReference type="GeneID" id="20220502"/>
<dbReference type="Gene3D" id="3.40.50.1820">
    <property type="entry name" value="alpha/beta hydrolase"/>
    <property type="match status" value="1"/>
</dbReference>
<dbReference type="EMBL" id="GL833132">
    <property type="protein sequence ID" value="EGB07154.1"/>
    <property type="molecule type" value="Genomic_DNA"/>
</dbReference>
<dbReference type="AlphaFoldDB" id="F0YCM1"/>
<comment type="similarity">
    <text evidence="1">Belongs to the peptidase S28 family.</text>
</comment>
<dbReference type="KEGG" id="aaf:AURANDRAFT_28266"/>
<evidence type="ECO:0000313" key="7">
    <source>
        <dbReference type="Proteomes" id="UP000002729"/>
    </source>
</evidence>
<dbReference type="PANTHER" id="PTHR11010">
    <property type="entry name" value="PROTEASE S28 PRO-X CARBOXYPEPTIDASE-RELATED"/>
    <property type="match status" value="1"/>
</dbReference>
<name>F0YCM1_AURAN</name>
<dbReference type="GO" id="GO:0006508">
    <property type="term" value="P:proteolysis"/>
    <property type="evidence" value="ECO:0007669"/>
    <property type="project" value="UniProtKB-KW"/>
</dbReference>
<dbReference type="GO" id="GO:0008239">
    <property type="term" value="F:dipeptidyl-peptidase activity"/>
    <property type="evidence" value="ECO:0007669"/>
    <property type="project" value="TreeGrafter"/>
</dbReference>
<dbReference type="InterPro" id="IPR008758">
    <property type="entry name" value="Peptidase_S28"/>
</dbReference>
<dbReference type="Gene3D" id="1.20.120.980">
    <property type="entry name" value="Serine carboxypeptidase S28, SKS domain"/>
    <property type="match status" value="1"/>
</dbReference>
<dbReference type="ESTHER" id="auran-f0ycl4">
    <property type="family name" value="Prolylcarboxypeptidase"/>
</dbReference>
<dbReference type="OrthoDB" id="2130629at2759"/>
<proteinExistence type="inferred from homology"/>
<dbReference type="OMA" id="MYTTMAM"/>
<feature type="non-terminal residue" evidence="6">
    <location>
        <position position="311"/>
    </location>
</feature>
<evidence type="ECO:0000256" key="3">
    <source>
        <dbReference type="ARBA" id="ARBA00022729"/>
    </source>
</evidence>
<keyword evidence="5" id="KW-0325">Glycoprotein</keyword>
<dbReference type="RefSeq" id="XP_009038379.1">
    <property type="nucleotide sequence ID" value="XM_009040131.1"/>
</dbReference>
<evidence type="ECO:0000256" key="4">
    <source>
        <dbReference type="ARBA" id="ARBA00022801"/>
    </source>
</evidence>
<organism evidence="7">
    <name type="scientific">Aureococcus anophagefferens</name>
    <name type="common">Harmful bloom alga</name>
    <dbReference type="NCBI Taxonomy" id="44056"/>
    <lineage>
        <taxon>Eukaryota</taxon>
        <taxon>Sar</taxon>
        <taxon>Stramenopiles</taxon>
        <taxon>Ochrophyta</taxon>
        <taxon>Pelagophyceae</taxon>
        <taxon>Pelagomonadales</taxon>
        <taxon>Pelagomonadaceae</taxon>
        <taxon>Aureococcus</taxon>
    </lineage>
</organism>
<sequence length="311" mass="32722">MVAALLPLAQALKSPPEPTVAYVTQQLDHFRFDETRTFSQKLLVHDAWHRPGGPLLMYFGNEGAIEDFYGNSGGLMFELAPKLNASVAFLEHRYYGSSLPFGNASYGSDELAFLTVEQALADMALVLATSSEILGAADGPAVLFGGSYGGMLAAWFMLKYPHLAAGAVAASAPVDLYPGEGKERPFFDAGLEVYGTYGSAACEADLRAALAALAAAAKTAEGRDALARSFRTCEPLPDPVDGDRLTSYVNGALSTLAMLDYPYASAFVAPMPANPVRVACGRVAAAPSAASKLKGAVDVFLNHTGETACYD</sequence>
<reference evidence="6 7" key="1">
    <citation type="journal article" date="2011" name="Proc. Natl. Acad. Sci. U.S.A.">
        <title>Niche of harmful alga Aureococcus anophagefferens revealed through ecogenomics.</title>
        <authorList>
            <person name="Gobler C.J."/>
            <person name="Berry D.L."/>
            <person name="Dyhrman S.T."/>
            <person name="Wilhelm S.W."/>
            <person name="Salamov A."/>
            <person name="Lobanov A.V."/>
            <person name="Zhang Y."/>
            <person name="Collier J.L."/>
            <person name="Wurch L.L."/>
            <person name="Kustka A.B."/>
            <person name="Dill B.D."/>
            <person name="Shah M."/>
            <person name="VerBerkmoes N.C."/>
            <person name="Kuo A."/>
            <person name="Terry A."/>
            <person name="Pangilinan J."/>
            <person name="Lindquist E.A."/>
            <person name="Lucas S."/>
            <person name="Paulsen I.T."/>
            <person name="Hattenrath-Lehmann T.K."/>
            <person name="Talmage S.C."/>
            <person name="Walker E.A."/>
            <person name="Koch F."/>
            <person name="Burson A.M."/>
            <person name="Marcoval M.A."/>
            <person name="Tang Y.Z."/>
            <person name="Lecleir G.R."/>
            <person name="Coyne K.J."/>
            <person name="Berg G.M."/>
            <person name="Bertrand E.M."/>
            <person name="Saito M.A."/>
            <person name="Gladyshev V.N."/>
            <person name="Grigoriev I.V."/>
        </authorList>
    </citation>
    <scope>NUCLEOTIDE SEQUENCE [LARGE SCALE GENOMIC DNA]</scope>
    <source>
        <strain evidence="7">CCMP 1984</strain>
    </source>
</reference>
<dbReference type="Pfam" id="PF05577">
    <property type="entry name" value="Peptidase_S28"/>
    <property type="match status" value="1"/>
</dbReference>
<protein>
    <submittedName>
        <fullName evidence="6">Uncharacterized protein</fullName>
    </submittedName>
</protein>
<dbReference type="InterPro" id="IPR029058">
    <property type="entry name" value="AB_hydrolase_fold"/>
</dbReference>
<accession>F0YCM1</accession>
<gene>
    <name evidence="6" type="ORF">AURANDRAFT_28266</name>
</gene>
<dbReference type="InParanoid" id="F0YCM1"/>
<keyword evidence="2" id="KW-0645">Protease</keyword>
<evidence type="ECO:0000256" key="2">
    <source>
        <dbReference type="ARBA" id="ARBA00022670"/>
    </source>
</evidence>
<dbReference type="PANTHER" id="PTHR11010:SF38">
    <property type="entry name" value="LYSOSOMAL PRO-X CARBOXYPEPTIDASE"/>
    <property type="match status" value="1"/>
</dbReference>
<keyword evidence="4" id="KW-0378">Hydrolase</keyword>
<dbReference type="InterPro" id="IPR042269">
    <property type="entry name" value="Ser_carbopepase_S28_SKS"/>
</dbReference>
<dbReference type="SUPFAM" id="SSF53474">
    <property type="entry name" value="alpha/beta-Hydrolases"/>
    <property type="match status" value="1"/>
</dbReference>
<dbReference type="GO" id="GO:0070008">
    <property type="term" value="F:serine-type exopeptidase activity"/>
    <property type="evidence" value="ECO:0007669"/>
    <property type="project" value="InterPro"/>
</dbReference>
<keyword evidence="7" id="KW-1185">Reference proteome</keyword>
<keyword evidence="3" id="KW-0732">Signal</keyword>
<dbReference type="eggNOG" id="KOG2183">
    <property type="taxonomic scope" value="Eukaryota"/>
</dbReference>
<evidence type="ECO:0000256" key="5">
    <source>
        <dbReference type="ARBA" id="ARBA00023180"/>
    </source>
</evidence>
<dbReference type="Proteomes" id="UP000002729">
    <property type="component" value="Unassembled WGS sequence"/>
</dbReference>
<evidence type="ECO:0000256" key="1">
    <source>
        <dbReference type="ARBA" id="ARBA00011079"/>
    </source>
</evidence>